<gene>
    <name evidence="3" type="ORF">F4V44_20295</name>
</gene>
<evidence type="ECO:0000313" key="3">
    <source>
        <dbReference type="EMBL" id="KAA9017969.1"/>
    </source>
</evidence>
<dbReference type="AlphaFoldDB" id="A0A5J5HBD3"/>
<feature type="compositionally biased region" description="Gly residues" evidence="1">
    <location>
        <begin position="91"/>
        <end position="101"/>
    </location>
</feature>
<protein>
    <recommendedName>
        <fullName evidence="5">Aminotransferase yhxA</fullName>
    </recommendedName>
</protein>
<dbReference type="EMBL" id="VYKL01000035">
    <property type="protein sequence ID" value="KAA9017969.1"/>
    <property type="molecule type" value="Genomic_DNA"/>
</dbReference>
<evidence type="ECO:0000256" key="2">
    <source>
        <dbReference type="SAM" id="SignalP"/>
    </source>
</evidence>
<evidence type="ECO:0000256" key="1">
    <source>
        <dbReference type="SAM" id="MobiDB-lite"/>
    </source>
</evidence>
<keyword evidence="4" id="KW-1185">Reference proteome</keyword>
<feature type="chain" id="PRO_5023854883" description="Aminotransferase yhxA" evidence="2">
    <location>
        <begin position="25"/>
        <end position="101"/>
    </location>
</feature>
<reference evidence="3 4" key="1">
    <citation type="submission" date="2019-09" db="EMBL/GenBank/DDBJ databases">
        <title>Whole genome sequences of isolates from the Mars Exploration Rovers.</title>
        <authorList>
            <person name="Seuylemezian A."/>
            <person name="Vaishampayan P."/>
        </authorList>
    </citation>
    <scope>NUCLEOTIDE SEQUENCE [LARGE SCALE GENOMIC DNA]</scope>
    <source>
        <strain evidence="3 4">MER_TA_151</strain>
    </source>
</reference>
<organism evidence="3 4">
    <name type="scientific">Niallia endozanthoxylica</name>
    <dbReference type="NCBI Taxonomy" id="2036016"/>
    <lineage>
        <taxon>Bacteria</taxon>
        <taxon>Bacillati</taxon>
        <taxon>Bacillota</taxon>
        <taxon>Bacilli</taxon>
        <taxon>Bacillales</taxon>
        <taxon>Bacillaceae</taxon>
        <taxon>Niallia</taxon>
    </lineage>
</organism>
<feature type="region of interest" description="Disordered" evidence="1">
    <location>
        <begin position="70"/>
        <end position="101"/>
    </location>
</feature>
<comment type="caution">
    <text evidence="3">The sequence shown here is derived from an EMBL/GenBank/DDBJ whole genome shotgun (WGS) entry which is preliminary data.</text>
</comment>
<feature type="compositionally biased region" description="Low complexity" evidence="1">
    <location>
        <begin position="70"/>
        <end position="90"/>
    </location>
</feature>
<accession>A0A5J5HBD3</accession>
<sequence>MKKTKNMMKGVIAAALVTSLTACGEDRPPEPTGYDCDDWDWDSETGTYYCDDNDSYYGGRYYHSGSFYSNKSSLKSSPSYKSYESSYKSGIGSGSKGGFGG</sequence>
<dbReference type="OrthoDB" id="2666077at2"/>
<feature type="signal peptide" evidence="2">
    <location>
        <begin position="1"/>
        <end position="24"/>
    </location>
</feature>
<keyword evidence="2" id="KW-0732">Signal</keyword>
<dbReference type="RefSeq" id="WP_150441840.1">
    <property type="nucleotide sequence ID" value="NZ_VYKL01000035.1"/>
</dbReference>
<name>A0A5J5HBD3_9BACI</name>
<evidence type="ECO:0008006" key="5">
    <source>
        <dbReference type="Google" id="ProtNLM"/>
    </source>
</evidence>
<proteinExistence type="predicted"/>
<evidence type="ECO:0000313" key="4">
    <source>
        <dbReference type="Proteomes" id="UP000326671"/>
    </source>
</evidence>
<dbReference type="PROSITE" id="PS51257">
    <property type="entry name" value="PROKAR_LIPOPROTEIN"/>
    <property type="match status" value="1"/>
</dbReference>
<dbReference type="Proteomes" id="UP000326671">
    <property type="component" value="Unassembled WGS sequence"/>
</dbReference>